<dbReference type="Gene3D" id="1.25.40.20">
    <property type="entry name" value="Ankyrin repeat-containing domain"/>
    <property type="match status" value="3"/>
</dbReference>
<evidence type="ECO:0000313" key="3">
    <source>
        <dbReference type="EMBL" id="KAF6749606.1"/>
    </source>
</evidence>
<accession>A0A8H6HNB1</accession>
<dbReference type="Pfam" id="PF12796">
    <property type="entry name" value="Ank_2"/>
    <property type="match status" value="2"/>
</dbReference>
<dbReference type="SUPFAM" id="SSF48403">
    <property type="entry name" value="Ankyrin repeat"/>
    <property type="match status" value="2"/>
</dbReference>
<dbReference type="InterPro" id="IPR036770">
    <property type="entry name" value="Ankyrin_rpt-contain_sf"/>
</dbReference>
<name>A0A8H6HNB1_9AGAR</name>
<dbReference type="AlphaFoldDB" id="A0A8H6HNB1"/>
<protein>
    <submittedName>
        <fullName evidence="3">Ankyrin repeat-containing domain protein</fullName>
    </submittedName>
</protein>
<dbReference type="OrthoDB" id="194358at2759"/>
<sequence length="398" mass="43968">MLALGCNFEKARKVWLLLAHTDTNPNIPNSYGLTPLSKVRQNIDLLCFRYLLSNPLLKVDFVDGESSPSIWRGSSRDYTDDDLIHLLMLDPDFDLNRPGATGSNALHVAIQSDCSASTVAALLAAAEGSVDINMKNRQERTPLMLAMTSRIEREQKIGVLLSQPDLDPNIREEIEDHGAVLHKAVKSGDPAICRLLLSHSLTDVNLKDSKKNTPLMPALNNCYSSKSAQYTEIVQMLCAHETIDINAPLLHAFSSPTSTFACGLLLAQEGIDVNARSVYFGRTALMMSIDLPAESAEAKVRMLLSVPRVDVNLCDCYKEPPLSKAIKNGSGAVCRLLLSHPSIDVNLRDSQGFTPLMHACRGAHQESNLEVIWLLLSRPGLEPSFLWTEMMWIYALMR</sequence>
<evidence type="ECO:0000256" key="1">
    <source>
        <dbReference type="ARBA" id="ARBA00022737"/>
    </source>
</evidence>
<evidence type="ECO:0000313" key="4">
    <source>
        <dbReference type="Proteomes" id="UP000521943"/>
    </source>
</evidence>
<dbReference type="PANTHER" id="PTHR24198:SF165">
    <property type="entry name" value="ANKYRIN REPEAT-CONTAINING PROTEIN-RELATED"/>
    <property type="match status" value="1"/>
</dbReference>
<keyword evidence="2" id="KW-0040">ANK repeat</keyword>
<dbReference type="SMART" id="SM00248">
    <property type="entry name" value="ANK"/>
    <property type="match status" value="8"/>
</dbReference>
<evidence type="ECO:0000256" key="2">
    <source>
        <dbReference type="ARBA" id="ARBA00023043"/>
    </source>
</evidence>
<dbReference type="PANTHER" id="PTHR24198">
    <property type="entry name" value="ANKYRIN REPEAT AND PROTEIN KINASE DOMAIN-CONTAINING PROTEIN"/>
    <property type="match status" value="1"/>
</dbReference>
<organism evidence="3 4">
    <name type="scientific">Ephemerocybe angulata</name>
    <dbReference type="NCBI Taxonomy" id="980116"/>
    <lineage>
        <taxon>Eukaryota</taxon>
        <taxon>Fungi</taxon>
        <taxon>Dikarya</taxon>
        <taxon>Basidiomycota</taxon>
        <taxon>Agaricomycotina</taxon>
        <taxon>Agaricomycetes</taxon>
        <taxon>Agaricomycetidae</taxon>
        <taxon>Agaricales</taxon>
        <taxon>Agaricineae</taxon>
        <taxon>Psathyrellaceae</taxon>
        <taxon>Ephemerocybe</taxon>
    </lineage>
</organism>
<dbReference type="EMBL" id="JACGCI010000062">
    <property type="protein sequence ID" value="KAF6749606.1"/>
    <property type="molecule type" value="Genomic_DNA"/>
</dbReference>
<dbReference type="InterPro" id="IPR002110">
    <property type="entry name" value="Ankyrin_rpt"/>
</dbReference>
<proteinExistence type="predicted"/>
<keyword evidence="4" id="KW-1185">Reference proteome</keyword>
<comment type="caution">
    <text evidence="3">The sequence shown here is derived from an EMBL/GenBank/DDBJ whole genome shotgun (WGS) entry which is preliminary data.</text>
</comment>
<dbReference type="Proteomes" id="UP000521943">
    <property type="component" value="Unassembled WGS sequence"/>
</dbReference>
<keyword evidence="1" id="KW-0677">Repeat</keyword>
<gene>
    <name evidence="3" type="ORF">DFP72DRAFT_540245</name>
</gene>
<reference evidence="3 4" key="1">
    <citation type="submission" date="2020-07" db="EMBL/GenBank/DDBJ databases">
        <title>Comparative genomics of pyrophilous fungi reveals a link between fire events and developmental genes.</title>
        <authorList>
            <consortium name="DOE Joint Genome Institute"/>
            <person name="Steindorff A.S."/>
            <person name="Carver A."/>
            <person name="Calhoun S."/>
            <person name="Stillman K."/>
            <person name="Liu H."/>
            <person name="Lipzen A."/>
            <person name="Pangilinan J."/>
            <person name="Labutti K."/>
            <person name="Bruns T.D."/>
            <person name="Grigoriev I.V."/>
        </authorList>
    </citation>
    <scope>NUCLEOTIDE SEQUENCE [LARGE SCALE GENOMIC DNA]</scope>
    <source>
        <strain evidence="3 4">CBS 144469</strain>
    </source>
</reference>